<accession>A0A9X2C557</accession>
<name>A0A9X2C557_9PSED</name>
<evidence type="ECO:0000313" key="3">
    <source>
        <dbReference type="Proteomes" id="UP001155059"/>
    </source>
</evidence>
<dbReference type="RefSeq" id="WP_268264435.1">
    <property type="nucleotide sequence ID" value="NZ_JALQCW010000006.1"/>
</dbReference>
<proteinExistence type="predicted"/>
<reference evidence="2 3" key="2">
    <citation type="journal article" date="2023" name="Plant Pathol.">
        <title>Dismantling and reorganizing Pseudomonas marginalis sensu#lato.</title>
        <authorList>
            <person name="Sawada H."/>
            <person name="Fujikawa T."/>
            <person name="Satou M."/>
        </authorList>
    </citation>
    <scope>NUCLEOTIDE SEQUENCE [LARGE SCALE GENOMIC DNA]</scope>
    <source>
        <strain evidence="2 3">MAFF 302030</strain>
    </source>
</reference>
<gene>
    <name evidence="2" type="ORF">M1B34_03290</name>
</gene>
<comment type="caution">
    <text evidence="2">The sequence shown here is derived from an EMBL/GenBank/DDBJ whole genome shotgun (WGS) entry which is preliminary data.</text>
</comment>
<dbReference type="AlphaFoldDB" id="A0A9X2C557"/>
<feature type="domain" description="Imm33-like" evidence="1">
    <location>
        <begin position="12"/>
        <end position="111"/>
    </location>
</feature>
<dbReference type="InterPro" id="IPR056509">
    <property type="entry name" value="Imm33-like"/>
</dbReference>
<organism evidence="2 3">
    <name type="scientific">Pseudomonas morbosilactucae</name>
    <dbReference type="NCBI Taxonomy" id="2938197"/>
    <lineage>
        <taxon>Bacteria</taxon>
        <taxon>Pseudomonadati</taxon>
        <taxon>Pseudomonadota</taxon>
        <taxon>Gammaproteobacteria</taxon>
        <taxon>Pseudomonadales</taxon>
        <taxon>Pseudomonadaceae</taxon>
        <taxon>Pseudomonas</taxon>
    </lineage>
</organism>
<evidence type="ECO:0000313" key="2">
    <source>
        <dbReference type="EMBL" id="MCK9796794.1"/>
    </source>
</evidence>
<dbReference type="Pfam" id="PF24719">
    <property type="entry name" value="Imm33-like"/>
    <property type="match status" value="1"/>
</dbReference>
<reference evidence="2 3" key="1">
    <citation type="journal article" date="2022" name="Int. J. Syst. Evol. Microbiol.">
        <title>Pseudomonas aegrilactucae sp. nov. and Pseudomonas morbosilactucae sp. nov., pathogens causing bacterial rot of lettuce in Japan.</title>
        <authorList>
            <person name="Sawada H."/>
            <person name="Fujikawa T."/>
            <person name="Satou M."/>
        </authorList>
    </citation>
    <scope>NUCLEOTIDE SEQUENCE [LARGE SCALE GENOMIC DNA]</scope>
    <source>
        <strain evidence="2 3">MAFF 302030</strain>
    </source>
</reference>
<sequence length="118" mass="13220">MSTIDLSGVDAQQRDICEKYGLPMHPPEAMVAIALDTLQKSPIYGSRIELPENGTISWFIHGGEYSAVSGFYQALHTDHLLEELPEVLKYLSLPEGARFIIDKEGYEDVWMSDQSSET</sequence>
<protein>
    <recommendedName>
        <fullName evidence="1">Imm33-like domain-containing protein</fullName>
    </recommendedName>
</protein>
<evidence type="ECO:0000259" key="1">
    <source>
        <dbReference type="Pfam" id="PF24719"/>
    </source>
</evidence>
<dbReference type="Proteomes" id="UP001155059">
    <property type="component" value="Unassembled WGS sequence"/>
</dbReference>
<dbReference type="EMBL" id="JALQCW010000006">
    <property type="protein sequence ID" value="MCK9796794.1"/>
    <property type="molecule type" value="Genomic_DNA"/>
</dbReference>